<dbReference type="Pfam" id="PF05903">
    <property type="entry name" value="Peptidase_C97"/>
    <property type="match status" value="1"/>
</dbReference>
<dbReference type="PANTHER" id="PTHR12378">
    <property type="entry name" value="DESUMOYLATING ISOPEPTIDASE"/>
    <property type="match status" value="1"/>
</dbReference>
<dbReference type="PROSITE" id="PS51858">
    <property type="entry name" value="PPPDE"/>
    <property type="match status" value="1"/>
</dbReference>
<protein>
    <recommendedName>
        <fullName evidence="5">PPPDE domain-containing protein</fullName>
    </recommendedName>
</protein>
<keyword evidence="3" id="KW-0378">Hydrolase</keyword>
<evidence type="ECO:0000256" key="3">
    <source>
        <dbReference type="ARBA" id="ARBA00022801"/>
    </source>
</evidence>
<dbReference type="InterPro" id="IPR042266">
    <property type="entry name" value="PPPDE_sf"/>
</dbReference>
<dbReference type="PANTHER" id="PTHR12378:SF7">
    <property type="entry name" value="DESUMOYLATING ISOPEPTIDASE 1"/>
    <property type="match status" value="1"/>
</dbReference>
<evidence type="ECO:0000256" key="4">
    <source>
        <dbReference type="SAM" id="MobiDB-lite"/>
    </source>
</evidence>
<reference evidence="6" key="1">
    <citation type="submission" date="2021-01" db="EMBL/GenBank/DDBJ databases">
        <authorList>
            <person name="Corre E."/>
            <person name="Pelletier E."/>
            <person name="Niang G."/>
            <person name="Scheremetjew M."/>
            <person name="Finn R."/>
            <person name="Kale V."/>
            <person name="Holt S."/>
            <person name="Cochrane G."/>
            <person name="Meng A."/>
            <person name="Brown T."/>
            <person name="Cohen L."/>
        </authorList>
    </citation>
    <scope>NUCLEOTIDE SEQUENCE</scope>
    <source>
        <strain evidence="6">CCMP722</strain>
    </source>
</reference>
<dbReference type="EMBL" id="HBFA01001056">
    <property type="protein sequence ID" value="CAD8648284.1"/>
    <property type="molecule type" value="Transcribed_RNA"/>
</dbReference>
<keyword evidence="2" id="KW-0645">Protease</keyword>
<evidence type="ECO:0000256" key="2">
    <source>
        <dbReference type="ARBA" id="ARBA00022670"/>
    </source>
</evidence>
<dbReference type="InterPro" id="IPR008580">
    <property type="entry name" value="PPPDE_dom"/>
</dbReference>
<organism evidence="6">
    <name type="scientific">Pyramimonas obovata</name>
    <dbReference type="NCBI Taxonomy" id="1411642"/>
    <lineage>
        <taxon>Eukaryota</taxon>
        <taxon>Viridiplantae</taxon>
        <taxon>Chlorophyta</taxon>
        <taxon>Pyramimonadophyceae</taxon>
        <taxon>Pyramimonadales</taxon>
        <taxon>Pyramimonadaceae</taxon>
        <taxon>Pyramimonas</taxon>
        <taxon>Pyramimonas incertae sedis</taxon>
    </lineage>
</organism>
<feature type="domain" description="PPPDE" evidence="5">
    <location>
        <begin position="117"/>
        <end position="264"/>
    </location>
</feature>
<evidence type="ECO:0000256" key="1">
    <source>
        <dbReference type="ARBA" id="ARBA00008140"/>
    </source>
</evidence>
<dbReference type="Gene3D" id="3.90.1720.30">
    <property type="entry name" value="PPPDE domains"/>
    <property type="match status" value="1"/>
</dbReference>
<accession>A0A7S0MU55</accession>
<sequence>MACVKAVGCSTFTLSARSRYAGRADRTKAYAFPQKAKLVQQVSLDCRKRIGTHSRKSHSRMTCSAETSGVATVKEEEGEELYPAGGWPTMDCPPNPRPDINAPPTYHGKQDVNSPGAPVQVRVYMIDRFGLSRVGRMVLKKPVDAIWHVSVVVYGREYNFADAVAYMELGDTDIQTETMHGFAPSHIYEVGNTTKTRDEIDAYVFGHLGKEFYMENYCSFTHNCHNFAAELAEFATGRTPDTGGFPQWCLDHGGEALSEIPDLDAKQYRTVSNKIARVMLVSFGKFNRERVKKLTGKDWIVMGDDEVANLLERLA</sequence>
<dbReference type="GO" id="GO:0006508">
    <property type="term" value="P:proteolysis"/>
    <property type="evidence" value="ECO:0007669"/>
    <property type="project" value="UniProtKB-KW"/>
</dbReference>
<proteinExistence type="inferred from homology"/>
<evidence type="ECO:0000313" key="6">
    <source>
        <dbReference type="EMBL" id="CAD8648284.1"/>
    </source>
</evidence>
<feature type="compositionally biased region" description="Polar residues" evidence="4">
    <location>
        <begin position="60"/>
        <end position="70"/>
    </location>
</feature>
<dbReference type="GO" id="GO:0070646">
    <property type="term" value="P:protein modification by small protein removal"/>
    <property type="evidence" value="ECO:0007669"/>
    <property type="project" value="TreeGrafter"/>
</dbReference>
<comment type="similarity">
    <text evidence="1">Belongs to the DeSI family.</text>
</comment>
<dbReference type="GO" id="GO:0008233">
    <property type="term" value="F:peptidase activity"/>
    <property type="evidence" value="ECO:0007669"/>
    <property type="project" value="UniProtKB-KW"/>
</dbReference>
<evidence type="ECO:0000259" key="5">
    <source>
        <dbReference type="PROSITE" id="PS51858"/>
    </source>
</evidence>
<feature type="region of interest" description="Disordered" evidence="4">
    <location>
        <begin position="92"/>
        <end position="113"/>
    </location>
</feature>
<gene>
    <name evidence="6" type="ORF">POBO1169_LOCUS489</name>
</gene>
<dbReference type="AlphaFoldDB" id="A0A7S0MU55"/>
<feature type="region of interest" description="Disordered" evidence="4">
    <location>
        <begin position="57"/>
        <end position="78"/>
    </location>
</feature>
<dbReference type="SMART" id="SM01179">
    <property type="entry name" value="DUF862"/>
    <property type="match status" value="1"/>
</dbReference>
<name>A0A7S0MU55_9CHLO</name>